<dbReference type="EMBL" id="SNRW01014927">
    <property type="protein sequence ID" value="KAA6370940.1"/>
    <property type="molecule type" value="Genomic_DNA"/>
</dbReference>
<evidence type="ECO:0000313" key="2">
    <source>
        <dbReference type="Proteomes" id="UP000324800"/>
    </source>
</evidence>
<name>A0A5J4ULN5_9EUKA</name>
<gene>
    <name evidence="1" type="ORF">EZS28_033530</name>
</gene>
<feature type="non-terminal residue" evidence="1">
    <location>
        <position position="16"/>
    </location>
</feature>
<organism evidence="1 2">
    <name type="scientific">Streblomastix strix</name>
    <dbReference type="NCBI Taxonomy" id="222440"/>
    <lineage>
        <taxon>Eukaryota</taxon>
        <taxon>Metamonada</taxon>
        <taxon>Preaxostyla</taxon>
        <taxon>Oxymonadida</taxon>
        <taxon>Streblomastigidae</taxon>
        <taxon>Streblomastix</taxon>
    </lineage>
</organism>
<evidence type="ECO:0000313" key="1">
    <source>
        <dbReference type="EMBL" id="KAA6370940.1"/>
    </source>
</evidence>
<dbReference type="Proteomes" id="UP000324800">
    <property type="component" value="Unassembled WGS sequence"/>
</dbReference>
<comment type="caution">
    <text evidence="1">The sequence shown here is derived from an EMBL/GenBank/DDBJ whole genome shotgun (WGS) entry which is preliminary data.</text>
</comment>
<sequence length="16" mass="1887">MATKGKQRVRNEKIMP</sequence>
<reference evidence="1 2" key="1">
    <citation type="submission" date="2019-03" db="EMBL/GenBank/DDBJ databases">
        <title>Single cell metagenomics reveals metabolic interactions within the superorganism composed of flagellate Streblomastix strix and complex community of Bacteroidetes bacteria on its surface.</title>
        <authorList>
            <person name="Treitli S.C."/>
            <person name="Kolisko M."/>
            <person name="Husnik F."/>
            <person name="Keeling P."/>
            <person name="Hampl V."/>
        </authorList>
    </citation>
    <scope>NUCLEOTIDE SEQUENCE [LARGE SCALE GENOMIC DNA]</scope>
    <source>
        <strain evidence="1">ST1C</strain>
    </source>
</reference>
<protein>
    <submittedName>
        <fullName evidence="1">Uncharacterized protein</fullName>
    </submittedName>
</protein>
<accession>A0A5J4ULN5</accession>
<proteinExistence type="predicted"/>
<dbReference type="AlphaFoldDB" id="A0A5J4ULN5"/>